<dbReference type="CDD" id="cd17355">
    <property type="entry name" value="MFS_YcxA_like"/>
    <property type="match status" value="1"/>
</dbReference>
<keyword evidence="7" id="KW-1185">Reference proteome</keyword>
<dbReference type="Proteomes" id="UP000287447">
    <property type="component" value="Unassembled WGS sequence"/>
</dbReference>
<feature type="transmembrane region" description="Helical" evidence="4">
    <location>
        <begin position="99"/>
        <end position="122"/>
    </location>
</feature>
<dbReference type="SUPFAM" id="SSF103473">
    <property type="entry name" value="MFS general substrate transporter"/>
    <property type="match status" value="1"/>
</dbReference>
<organism evidence="6 7">
    <name type="scientific">Hwanghaeella grinnelliae</name>
    <dbReference type="NCBI Taxonomy" id="2500179"/>
    <lineage>
        <taxon>Bacteria</taxon>
        <taxon>Pseudomonadati</taxon>
        <taxon>Pseudomonadota</taxon>
        <taxon>Alphaproteobacteria</taxon>
        <taxon>Rhodospirillales</taxon>
        <taxon>Rhodospirillaceae</taxon>
        <taxon>Hwanghaeella</taxon>
    </lineage>
</organism>
<proteinExistence type="predicted"/>
<name>A0A437QR10_9PROT</name>
<dbReference type="InterPro" id="IPR036259">
    <property type="entry name" value="MFS_trans_sf"/>
</dbReference>
<keyword evidence="2 4" id="KW-1133">Transmembrane helix</keyword>
<dbReference type="PANTHER" id="PTHR11360:SF284">
    <property type="entry name" value="EG:103B4.3 PROTEIN-RELATED"/>
    <property type="match status" value="1"/>
</dbReference>
<dbReference type="InterPro" id="IPR050327">
    <property type="entry name" value="Proton-linked_MCT"/>
</dbReference>
<feature type="transmembrane region" description="Helical" evidence="4">
    <location>
        <begin position="75"/>
        <end position="93"/>
    </location>
</feature>
<evidence type="ECO:0000256" key="2">
    <source>
        <dbReference type="ARBA" id="ARBA00022989"/>
    </source>
</evidence>
<dbReference type="InterPro" id="IPR011701">
    <property type="entry name" value="MFS"/>
</dbReference>
<dbReference type="AlphaFoldDB" id="A0A437QR10"/>
<keyword evidence="1 4" id="KW-0812">Transmembrane</keyword>
<comment type="caution">
    <text evidence="6">The sequence shown here is derived from an EMBL/GenBank/DDBJ whole genome shotgun (WGS) entry which is preliminary data.</text>
</comment>
<dbReference type="PROSITE" id="PS50850">
    <property type="entry name" value="MFS"/>
    <property type="match status" value="1"/>
</dbReference>
<gene>
    <name evidence="6" type="ORF">EOI86_15140</name>
</gene>
<dbReference type="PANTHER" id="PTHR11360">
    <property type="entry name" value="MONOCARBOXYLATE TRANSPORTER"/>
    <property type="match status" value="1"/>
</dbReference>
<feature type="transmembrane region" description="Helical" evidence="4">
    <location>
        <begin position="368"/>
        <end position="387"/>
    </location>
</feature>
<evidence type="ECO:0000259" key="5">
    <source>
        <dbReference type="PROSITE" id="PS50850"/>
    </source>
</evidence>
<feature type="transmembrane region" description="Helical" evidence="4">
    <location>
        <begin position="333"/>
        <end position="356"/>
    </location>
</feature>
<dbReference type="EMBL" id="SADE01000002">
    <property type="protein sequence ID" value="RVU36953.1"/>
    <property type="molecule type" value="Genomic_DNA"/>
</dbReference>
<protein>
    <submittedName>
        <fullName evidence="6">MFS transporter</fullName>
    </submittedName>
</protein>
<dbReference type="GO" id="GO:0022857">
    <property type="term" value="F:transmembrane transporter activity"/>
    <property type="evidence" value="ECO:0007669"/>
    <property type="project" value="InterPro"/>
</dbReference>
<dbReference type="InterPro" id="IPR020846">
    <property type="entry name" value="MFS_dom"/>
</dbReference>
<feature type="domain" description="Major facilitator superfamily (MFS) profile" evidence="5">
    <location>
        <begin position="6"/>
        <end position="392"/>
    </location>
</feature>
<dbReference type="OrthoDB" id="146345at2"/>
<feature type="transmembrane region" description="Helical" evidence="4">
    <location>
        <begin position="134"/>
        <end position="154"/>
    </location>
</feature>
<evidence type="ECO:0000256" key="1">
    <source>
        <dbReference type="ARBA" id="ARBA00022692"/>
    </source>
</evidence>
<dbReference type="Pfam" id="PF07690">
    <property type="entry name" value="MFS_1"/>
    <property type="match status" value="1"/>
</dbReference>
<evidence type="ECO:0000256" key="4">
    <source>
        <dbReference type="SAM" id="Phobius"/>
    </source>
</evidence>
<reference evidence="7" key="1">
    <citation type="submission" date="2019-01" db="EMBL/GenBank/DDBJ databases">
        <title>Gri0909 isolated from a small marine red alga.</title>
        <authorList>
            <person name="Kim J."/>
            <person name="Jeong S.E."/>
            <person name="Jeon C.O."/>
        </authorList>
    </citation>
    <scope>NUCLEOTIDE SEQUENCE [LARGE SCALE GENOMIC DNA]</scope>
    <source>
        <strain evidence="7">Gri0909</strain>
    </source>
</reference>
<keyword evidence="3 4" id="KW-0472">Membrane</keyword>
<dbReference type="Gene3D" id="1.20.1250.20">
    <property type="entry name" value="MFS general substrate transporter like domains"/>
    <property type="match status" value="2"/>
</dbReference>
<feature type="transmembrane region" description="Helical" evidence="4">
    <location>
        <begin position="303"/>
        <end position="326"/>
    </location>
</feature>
<evidence type="ECO:0000313" key="7">
    <source>
        <dbReference type="Proteomes" id="UP000287447"/>
    </source>
</evidence>
<accession>A0A437QR10</accession>
<evidence type="ECO:0000313" key="6">
    <source>
        <dbReference type="EMBL" id="RVU36953.1"/>
    </source>
</evidence>
<sequence>MGWRTPTMVIVAGCVIAVLGFGVRSTFGLFLDPMTEARGWDTETFALAMAIQNLLWGVGAFAAGALADRFGPVKVIVFGALAYASGIYGMTIAESSLMLHLTGGILTGIGVAFTGFALVMAAMAKVVGPEKRSLILGLGTAAGSFGQVVFTPMGQAFIEIYGWSNALLLLAGCAMVVLPLAFILPNNPGVNTDTSNTLTMGQALQEALNHRGFVLLTIGFFVCGFHVAFIAVHFPKYVKELGLDPSIGALALSLVGLFNIAGSFMSGMFGQRWSKRIGLSGIYFLRAIAIFLLMIAPKTELTIFLFAGAMGILWLSTVPLTSGLVAQVFGVRYMASLFGIVFLGHQLGSFLGIWLGGYLFDKYGSYDAVWWAGVALGLMAAVVHLPIDERPVMRAPSTAGD</sequence>
<feature type="transmembrane region" description="Helical" evidence="4">
    <location>
        <begin position="160"/>
        <end position="184"/>
    </location>
</feature>
<feature type="transmembrane region" description="Helical" evidence="4">
    <location>
        <begin position="213"/>
        <end position="234"/>
    </location>
</feature>
<feature type="transmembrane region" description="Helical" evidence="4">
    <location>
        <begin position="246"/>
        <end position="265"/>
    </location>
</feature>
<feature type="transmembrane region" description="Helical" evidence="4">
    <location>
        <begin position="277"/>
        <end position="297"/>
    </location>
</feature>
<feature type="transmembrane region" description="Helical" evidence="4">
    <location>
        <begin position="44"/>
        <end position="63"/>
    </location>
</feature>
<evidence type="ECO:0000256" key="3">
    <source>
        <dbReference type="ARBA" id="ARBA00023136"/>
    </source>
</evidence>